<dbReference type="PANTHER" id="PTHR13156">
    <property type="entry name" value="NADH-UBIQUINONE OXIDOREDUCTASE 13 KD-A SUBUNIT"/>
    <property type="match status" value="1"/>
</dbReference>
<organism evidence="3 4">
    <name type="scientific">Oidiodendron maius (strain Zn)</name>
    <dbReference type="NCBI Taxonomy" id="913774"/>
    <lineage>
        <taxon>Eukaryota</taxon>
        <taxon>Fungi</taxon>
        <taxon>Dikarya</taxon>
        <taxon>Ascomycota</taxon>
        <taxon>Pezizomycotina</taxon>
        <taxon>Leotiomycetes</taxon>
        <taxon>Leotiomycetes incertae sedis</taxon>
        <taxon>Myxotrichaceae</taxon>
        <taxon>Oidiodendron</taxon>
    </lineage>
</organism>
<dbReference type="Gene3D" id="2.60.260.40">
    <property type="entry name" value="q5lls5 like domains"/>
    <property type="match status" value="1"/>
</dbReference>
<feature type="region of interest" description="Disordered" evidence="1">
    <location>
        <begin position="178"/>
        <end position="208"/>
    </location>
</feature>
<evidence type="ECO:0000256" key="1">
    <source>
        <dbReference type="SAM" id="MobiDB-lite"/>
    </source>
</evidence>
<dbReference type="Pfam" id="PF10276">
    <property type="entry name" value="zf-CHCC"/>
    <property type="match status" value="1"/>
</dbReference>
<evidence type="ECO:0000313" key="3">
    <source>
        <dbReference type="EMBL" id="KIN07388.1"/>
    </source>
</evidence>
<reference evidence="4" key="2">
    <citation type="submission" date="2015-01" db="EMBL/GenBank/DDBJ databases">
        <title>Evolutionary Origins and Diversification of the Mycorrhizal Mutualists.</title>
        <authorList>
            <consortium name="DOE Joint Genome Institute"/>
            <consortium name="Mycorrhizal Genomics Consortium"/>
            <person name="Kohler A."/>
            <person name="Kuo A."/>
            <person name="Nagy L.G."/>
            <person name="Floudas D."/>
            <person name="Copeland A."/>
            <person name="Barry K.W."/>
            <person name="Cichocki N."/>
            <person name="Veneault-Fourrey C."/>
            <person name="LaButti K."/>
            <person name="Lindquist E.A."/>
            <person name="Lipzen A."/>
            <person name="Lundell T."/>
            <person name="Morin E."/>
            <person name="Murat C."/>
            <person name="Riley R."/>
            <person name="Ohm R."/>
            <person name="Sun H."/>
            <person name="Tunlid A."/>
            <person name="Henrissat B."/>
            <person name="Grigoriev I.V."/>
            <person name="Hibbett D.S."/>
            <person name="Martin F."/>
        </authorList>
    </citation>
    <scope>NUCLEOTIDE SEQUENCE [LARGE SCALE GENOMIC DNA]</scope>
    <source>
        <strain evidence="4">Zn</strain>
    </source>
</reference>
<dbReference type="STRING" id="913774.A0A0C3DZ69"/>
<dbReference type="PANTHER" id="PTHR13156:SF0">
    <property type="entry name" value="NADH DEHYDROGENASE [UBIQUINONE] IRON-SULFUR PROTEIN 6, MITOCHONDRIAL"/>
    <property type="match status" value="1"/>
</dbReference>
<dbReference type="OrthoDB" id="307899at2759"/>
<dbReference type="InterPro" id="IPR019401">
    <property type="entry name" value="Znf_CHCC"/>
</dbReference>
<accession>A0A0C3DZ69</accession>
<feature type="compositionally biased region" description="Polar residues" evidence="1">
    <location>
        <begin position="184"/>
        <end position="200"/>
    </location>
</feature>
<feature type="region of interest" description="Disordered" evidence="1">
    <location>
        <begin position="30"/>
        <end position="58"/>
    </location>
</feature>
<dbReference type="HOGENOM" id="CLU_083053_0_0_1"/>
<dbReference type="FunFam" id="2.60.260.40:FF:000003">
    <property type="entry name" value="NADH dehydrogenase [ubiquinone] iron-sulfur protein 6, mitochondrial"/>
    <property type="match status" value="1"/>
</dbReference>
<name>A0A0C3DZ69_OIDMZ</name>
<dbReference type="AlphaFoldDB" id="A0A0C3DZ69"/>
<dbReference type="Proteomes" id="UP000054321">
    <property type="component" value="Unassembled WGS sequence"/>
</dbReference>
<feature type="domain" description="Zinc finger CHCC-type" evidence="2">
    <location>
        <begin position="131"/>
        <end position="166"/>
    </location>
</feature>
<sequence>MLSTARSRAIWQLSRRAQASARRSYAFSVNDQQEVNDPKKPKVVSNISKTNELPTEPGHLDARLQENVVEGEKKRVMQAPNRPDIWSRSQNPRGDAMVGPRFEQTIMEYQPQPQAAISLVHKQPVRWTHKRVVECDGGGGPLGHPRIFINTDKPEINVCTYCGIPFANEHHRKHLESLPETPYPLSSQGDPAEINETQRITVEGLGQR</sequence>
<dbReference type="EMBL" id="KN832870">
    <property type="protein sequence ID" value="KIN07388.1"/>
    <property type="molecule type" value="Genomic_DNA"/>
</dbReference>
<keyword evidence="4" id="KW-1185">Reference proteome</keyword>
<reference evidence="3 4" key="1">
    <citation type="submission" date="2014-04" db="EMBL/GenBank/DDBJ databases">
        <authorList>
            <consortium name="DOE Joint Genome Institute"/>
            <person name="Kuo A."/>
            <person name="Martino E."/>
            <person name="Perotto S."/>
            <person name="Kohler A."/>
            <person name="Nagy L.G."/>
            <person name="Floudas D."/>
            <person name="Copeland A."/>
            <person name="Barry K.W."/>
            <person name="Cichocki N."/>
            <person name="Veneault-Fourrey C."/>
            <person name="LaButti K."/>
            <person name="Lindquist E.A."/>
            <person name="Lipzen A."/>
            <person name="Lundell T."/>
            <person name="Morin E."/>
            <person name="Murat C."/>
            <person name="Sun H."/>
            <person name="Tunlid A."/>
            <person name="Henrissat B."/>
            <person name="Grigoriev I.V."/>
            <person name="Hibbett D.S."/>
            <person name="Martin F."/>
            <person name="Nordberg H.P."/>
            <person name="Cantor M.N."/>
            <person name="Hua S.X."/>
        </authorList>
    </citation>
    <scope>NUCLEOTIDE SEQUENCE [LARGE SCALE GENOMIC DNA]</scope>
    <source>
        <strain evidence="3 4">Zn</strain>
    </source>
</reference>
<protein>
    <recommendedName>
        <fullName evidence="2">Zinc finger CHCC-type domain-containing protein</fullName>
    </recommendedName>
</protein>
<evidence type="ECO:0000313" key="4">
    <source>
        <dbReference type="Proteomes" id="UP000054321"/>
    </source>
</evidence>
<proteinExistence type="predicted"/>
<dbReference type="InParanoid" id="A0A0C3DZ69"/>
<gene>
    <name evidence="3" type="ORF">OIDMADRAFT_16120</name>
</gene>
<dbReference type="GO" id="GO:0006120">
    <property type="term" value="P:mitochondrial electron transport, NADH to ubiquinone"/>
    <property type="evidence" value="ECO:0007669"/>
    <property type="project" value="TreeGrafter"/>
</dbReference>
<evidence type="ECO:0000259" key="2">
    <source>
        <dbReference type="Pfam" id="PF10276"/>
    </source>
</evidence>
<dbReference type="GO" id="GO:0005739">
    <property type="term" value="C:mitochondrion"/>
    <property type="evidence" value="ECO:0007669"/>
    <property type="project" value="GOC"/>
</dbReference>